<proteinExistence type="predicted"/>
<dbReference type="PANTHER" id="PTHR35373">
    <property type="entry name" value="PROTEIN CBG16894"/>
    <property type="match status" value="1"/>
</dbReference>
<reference evidence="2" key="1">
    <citation type="submission" date="2022-11" db="UniProtKB">
        <authorList>
            <consortium name="WormBaseParasite"/>
        </authorList>
    </citation>
    <scope>IDENTIFICATION</scope>
</reference>
<dbReference type="Proteomes" id="UP000887540">
    <property type="component" value="Unplaced"/>
</dbReference>
<dbReference type="AlphaFoldDB" id="A0A914D204"/>
<dbReference type="WBParaSite" id="ACRNAN_scaffold1724.g17022.t1">
    <property type="protein sequence ID" value="ACRNAN_scaffold1724.g17022.t1"/>
    <property type="gene ID" value="ACRNAN_scaffold1724.g17022"/>
</dbReference>
<organism evidence="1 2">
    <name type="scientific">Acrobeloides nanus</name>
    <dbReference type="NCBI Taxonomy" id="290746"/>
    <lineage>
        <taxon>Eukaryota</taxon>
        <taxon>Metazoa</taxon>
        <taxon>Ecdysozoa</taxon>
        <taxon>Nematoda</taxon>
        <taxon>Chromadorea</taxon>
        <taxon>Rhabditida</taxon>
        <taxon>Tylenchina</taxon>
        <taxon>Cephalobomorpha</taxon>
        <taxon>Cephaloboidea</taxon>
        <taxon>Cephalobidae</taxon>
        <taxon>Acrobeloides</taxon>
    </lineage>
</organism>
<name>A0A914D204_9BILA</name>
<protein>
    <submittedName>
        <fullName evidence="2">Uncharacterized protein</fullName>
    </submittedName>
</protein>
<accession>A0A914D204</accession>
<keyword evidence="1" id="KW-1185">Reference proteome</keyword>
<sequence length="123" mass="14655">MTVTYLYKDRFIEVTPTELTIKNYSTFFRKKRVQLKEVRAVYYKKQKWLSNTFVVSRHGWARVDTWWAHDMERNTPSSSHYNVVIRTNSSIKKGFTVTDIERFLAAMTEVLEANVPIKNSLHY</sequence>
<evidence type="ECO:0000313" key="1">
    <source>
        <dbReference type="Proteomes" id="UP000887540"/>
    </source>
</evidence>
<evidence type="ECO:0000313" key="2">
    <source>
        <dbReference type="WBParaSite" id="ACRNAN_scaffold1724.g17022.t1"/>
    </source>
</evidence>